<feature type="compositionally biased region" description="Polar residues" evidence="11">
    <location>
        <begin position="190"/>
        <end position="214"/>
    </location>
</feature>
<dbReference type="PANTHER" id="PTHR24287:SF17">
    <property type="entry name" value="P450, PUTATIVE (EUROFUNG)-RELATED"/>
    <property type="match status" value="1"/>
</dbReference>
<dbReference type="AlphaFoldDB" id="A0A4U6X0Y3"/>
<comment type="subcellular location">
    <subcellularLocation>
        <location evidence="2">Membrane</location>
        <topology evidence="2">Single-pass membrane protein</topology>
    </subcellularLocation>
</comment>
<comment type="similarity">
    <text evidence="3">Belongs to the cytochrome P450 family.</text>
</comment>
<gene>
    <name evidence="13" type="primary">CYP52A12</name>
    <name evidence="13" type="ORF">CTA1_13152</name>
</gene>
<dbReference type="GO" id="GO:0016705">
    <property type="term" value="F:oxidoreductase activity, acting on paired donors, with incorporation or reduction of molecular oxygen"/>
    <property type="evidence" value="ECO:0007669"/>
    <property type="project" value="InterPro"/>
</dbReference>
<evidence type="ECO:0000256" key="9">
    <source>
        <dbReference type="ARBA" id="ARBA00023033"/>
    </source>
</evidence>
<dbReference type="Gene3D" id="1.10.630.10">
    <property type="entry name" value="Cytochrome P450"/>
    <property type="match status" value="1"/>
</dbReference>
<name>A0A4U6X0Y3_9PEZI</name>
<sequence length="455" mass="51593">MNTNSWAVYRYTIYQRPPWRSRQRESLAEPNYDVRLAVSYESWLACGRLVLAGENTRGRNVEFSEYLLDGWMYIVHRALYVISCTVYTYGMRGNGMQCNEMRAEDGKNVVTSARQKQKHTHTTGTVYIVLVHSQRDVRDRETFKVPGPLGRFPSPPPSDVCLTSTVSPPPEDVGSLKGGEPFCYKTSHSIEQNRTEQNSTPQHSTAQHSKTQHSTAHKHEQNMAREYLYLVSSAVLGTYILWTAAETYVRWSRGSHLTPSHAHAHAHPVLALLLALPATILYGKARYVLQMKARGCGEAPVFPHTDPVFGSDWVRTSLARQRDHGLLEWWQGLFARLGNTWWYRTPTGWWLMTSEPENIKTMLASSFDDFPIAGPRRTSVLPILGPEAIFAANGEAWHGARAMMRPTFVRDQIADLECFERHVGNLIARIPRDGGTVDLQSLLFMMTMDSATDFM</sequence>
<evidence type="ECO:0000256" key="11">
    <source>
        <dbReference type="SAM" id="MobiDB-lite"/>
    </source>
</evidence>
<feature type="region of interest" description="Disordered" evidence="11">
    <location>
        <begin position="190"/>
        <end position="219"/>
    </location>
</feature>
<evidence type="ECO:0000313" key="13">
    <source>
        <dbReference type="EMBL" id="TKW48654.1"/>
    </source>
</evidence>
<evidence type="ECO:0000256" key="6">
    <source>
        <dbReference type="ARBA" id="ARBA00022989"/>
    </source>
</evidence>
<evidence type="ECO:0000256" key="1">
    <source>
        <dbReference type="ARBA" id="ARBA00001971"/>
    </source>
</evidence>
<organism evidence="13 14">
    <name type="scientific">Colletotrichum tanaceti</name>
    <dbReference type="NCBI Taxonomy" id="1306861"/>
    <lineage>
        <taxon>Eukaryota</taxon>
        <taxon>Fungi</taxon>
        <taxon>Dikarya</taxon>
        <taxon>Ascomycota</taxon>
        <taxon>Pezizomycotina</taxon>
        <taxon>Sordariomycetes</taxon>
        <taxon>Hypocreomycetidae</taxon>
        <taxon>Glomerellales</taxon>
        <taxon>Glomerellaceae</taxon>
        <taxon>Colletotrichum</taxon>
        <taxon>Colletotrichum destructivum species complex</taxon>
    </lineage>
</organism>
<evidence type="ECO:0000256" key="5">
    <source>
        <dbReference type="ARBA" id="ARBA00022723"/>
    </source>
</evidence>
<comment type="cofactor">
    <cofactor evidence="1">
        <name>heme</name>
        <dbReference type="ChEBI" id="CHEBI:30413"/>
    </cofactor>
</comment>
<dbReference type="PANTHER" id="PTHR24287">
    <property type="entry name" value="P450, PUTATIVE (EUROFUNG)-RELATED"/>
    <property type="match status" value="1"/>
</dbReference>
<keyword evidence="8" id="KW-0408">Iron</keyword>
<evidence type="ECO:0000256" key="3">
    <source>
        <dbReference type="ARBA" id="ARBA00010617"/>
    </source>
</evidence>
<dbReference type="GO" id="GO:0004497">
    <property type="term" value="F:monooxygenase activity"/>
    <property type="evidence" value="ECO:0007669"/>
    <property type="project" value="UniProtKB-KW"/>
</dbReference>
<keyword evidence="10 12" id="KW-0472">Membrane</keyword>
<keyword evidence="7" id="KW-0560">Oxidoreductase</keyword>
<evidence type="ECO:0000313" key="14">
    <source>
        <dbReference type="Proteomes" id="UP000310108"/>
    </source>
</evidence>
<keyword evidence="4 12" id="KW-0812">Transmembrane</keyword>
<evidence type="ECO:0000256" key="10">
    <source>
        <dbReference type="ARBA" id="ARBA00023136"/>
    </source>
</evidence>
<keyword evidence="9" id="KW-0503">Monooxygenase</keyword>
<reference evidence="13 14" key="1">
    <citation type="journal article" date="2019" name="PLoS ONE">
        <title>Comparative genome analysis indicates high evolutionary potential of pathogenicity genes in Colletotrichum tanaceti.</title>
        <authorList>
            <person name="Lelwala R.V."/>
            <person name="Korhonen P.K."/>
            <person name="Young N.D."/>
            <person name="Scott J.B."/>
            <person name="Ades P.A."/>
            <person name="Gasser R.B."/>
            <person name="Taylor P.W.J."/>
        </authorList>
    </citation>
    <scope>NUCLEOTIDE SEQUENCE [LARGE SCALE GENOMIC DNA]</scope>
    <source>
        <strain evidence="13">BRIP57314</strain>
    </source>
</reference>
<evidence type="ECO:0000256" key="12">
    <source>
        <dbReference type="SAM" id="Phobius"/>
    </source>
</evidence>
<dbReference type="InterPro" id="IPR047146">
    <property type="entry name" value="Cyt_P450_E_CYP52_fungi"/>
</dbReference>
<proteinExistence type="inferred from homology"/>
<evidence type="ECO:0000256" key="2">
    <source>
        <dbReference type="ARBA" id="ARBA00004167"/>
    </source>
</evidence>
<keyword evidence="6 12" id="KW-1133">Transmembrane helix</keyword>
<comment type="caution">
    <text evidence="13">The sequence shown here is derived from an EMBL/GenBank/DDBJ whole genome shotgun (WGS) entry which is preliminary data.</text>
</comment>
<feature type="region of interest" description="Disordered" evidence="11">
    <location>
        <begin position="145"/>
        <end position="176"/>
    </location>
</feature>
<feature type="transmembrane region" description="Helical" evidence="12">
    <location>
        <begin position="265"/>
        <end position="283"/>
    </location>
</feature>
<protein>
    <submittedName>
        <fullName evidence="13">Cytochrome P450 52A12</fullName>
    </submittedName>
</protein>
<accession>A0A4U6X0Y3</accession>
<evidence type="ECO:0000256" key="4">
    <source>
        <dbReference type="ARBA" id="ARBA00022692"/>
    </source>
</evidence>
<dbReference type="GO" id="GO:0020037">
    <property type="term" value="F:heme binding"/>
    <property type="evidence" value="ECO:0007669"/>
    <property type="project" value="InterPro"/>
</dbReference>
<keyword evidence="5" id="KW-0479">Metal-binding</keyword>
<evidence type="ECO:0000256" key="8">
    <source>
        <dbReference type="ARBA" id="ARBA00023004"/>
    </source>
</evidence>
<dbReference type="GO" id="GO:0005506">
    <property type="term" value="F:iron ion binding"/>
    <property type="evidence" value="ECO:0007669"/>
    <property type="project" value="InterPro"/>
</dbReference>
<evidence type="ECO:0000256" key="7">
    <source>
        <dbReference type="ARBA" id="ARBA00023002"/>
    </source>
</evidence>
<dbReference type="EMBL" id="PJEX01000808">
    <property type="protein sequence ID" value="TKW48654.1"/>
    <property type="molecule type" value="Genomic_DNA"/>
</dbReference>
<dbReference type="InterPro" id="IPR036396">
    <property type="entry name" value="Cyt_P450_sf"/>
</dbReference>
<dbReference type="SUPFAM" id="SSF48264">
    <property type="entry name" value="Cytochrome P450"/>
    <property type="match status" value="1"/>
</dbReference>
<keyword evidence="14" id="KW-1185">Reference proteome</keyword>
<dbReference type="STRING" id="1306861.A0A4U6X0Y3"/>
<feature type="transmembrane region" description="Helical" evidence="12">
    <location>
        <begin position="227"/>
        <end position="245"/>
    </location>
</feature>
<dbReference type="Proteomes" id="UP000310108">
    <property type="component" value="Unassembled WGS sequence"/>
</dbReference>
<dbReference type="GO" id="GO:0016020">
    <property type="term" value="C:membrane"/>
    <property type="evidence" value="ECO:0007669"/>
    <property type="project" value="UniProtKB-SubCell"/>
</dbReference>